<accession>A0A0D3L030</accession>
<keyword evidence="1" id="KW-0812">Transmembrane</keyword>
<dbReference type="KEGG" id="ehx:EMIHUDRAFT_351316"/>
<dbReference type="Proteomes" id="UP000013827">
    <property type="component" value="Unassembled WGS sequence"/>
</dbReference>
<evidence type="ECO:0000256" key="1">
    <source>
        <dbReference type="SAM" id="Phobius"/>
    </source>
</evidence>
<dbReference type="AlphaFoldDB" id="A0A0D3L030"/>
<keyword evidence="1" id="KW-1133">Transmembrane helix</keyword>
<protein>
    <submittedName>
        <fullName evidence="2">Uncharacterized protein</fullName>
    </submittedName>
</protein>
<dbReference type="RefSeq" id="XP_005793794.1">
    <property type="nucleotide sequence ID" value="XM_005793737.1"/>
</dbReference>
<reference evidence="2" key="2">
    <citation type="submission" date="2024-10" db="UniProtKB">
        <authorList>
            <consortium name="EnsemblProtists"/>
        </authorList>
    </citation>
    <scope>IDENTIFICATION</scope>
</reference>
<feature type="transmembrane region" description="Helical" evidence="1">
    <location>
        <begin position="186"/>
        <end position="206"/>
    </location>
</feature>
<keyword evidence="1" id="KW-0472">Membrane</keyword>
<dbReference type="EnsemblProtists" id="EOD41365">
    <property type="protein sequence ID" value="EOD41365"/>
    <property type="gene ID" value="EMIHUDRAFT_351316"/>
</dbReference>
<organism evidence="2 3">
    <name type="scientific">Emiliania huxleyi (strain CCMP1516)</name>
    <dbReference type="NCBI Taxonomy" id="280463"/>
    <lineage>
        <taxon>Eukaryota</taxon>
        <taxon>Haptista</taxon>
        <taxon>Haptophyta</taxon>
        <taxon>Prymnesiophyceae</taxon>
        <taxon>Isochrysidales</taxon>
        <taxon>Noelaerhabdaceae</taxon>
        <taxon>Emiliania</taxon>
    </lineage>
</organism>
<evidence type="ECO:0000313" key="2">
    <source>
        <dbReference type="EnsemblProtists" id="EOD41365"/>
    </source>
</evidence>
<proteinExistence type="predicted"/>
<reference evidence="3" key="1">
    <citation type="journal article" date="2013" name="Nature">
        <title>Pan genome of the phytoplankton Emiliania underpins its global distribution.</title>
        <authorList>
            <person name="Read B.A."/>
            <person name="Kegel J."/>
            <person name="Klute M.J."/>
            <person name="Kuo A."/>
            <person name="Lefebvre S.C."/>
            <person name="Maumus F."/>
            <person name="Mayer C."/>
            <person name="Miller J."/>
            <person name="Monier A."/>
            <person name="Salamov A."/>
            <person name="Young J."/>
            <person name="Aguilar M."/>
            <person name="Claverie J.M."/>
            <person name="Frickenhaus S."/>
            <person name="Gonzalez K."/>
            <person name="Herman E.K."/>
            <person name="Lin Y.C."/>
            <person name="Napier J."/>
            <person name="Ogata H."/>
            <person name="Sarno A.F."/>
            <person name="Shmutz J."/>
            <person name="Schroeder D."/>
            <person name="de Vargas C."/>
            <person name="Verret F."/>
            <person name="von Dassow P."/>
            <person name="Valentin K."/>
            <person name="Van de Peer Y."/>
            <person name="Wheeler G."/>
            <person name="Dacks J.B."/>
            <person name="Delwiche C.F."/>
            <person name="Dyhrman S.T."/>
            <person name="Glockner G."/>
            <person name="John U."/>
            <person name="Richards T."/>
            <person name="Worden A.Z."/>
            <person name="Zhang X."/>
            <person name="Grigoriev I.V."/>
            <person name="Allen A.E."/>
            <person name="Bidle K."/>
            <person name="Borodovsky M."/>
            <person name="Bowler C."/>
            <person name="Brownlee C."/>
            <person name="Cock J.M."/>
            <person name="Elias M."/>
            <person name="Gladyshev V.N."/>
            <person name="Groth M."/>
            <person name="Guda C."/>
            <person name="Hadaegh A."/>
            <person name="Iglesias-Rodriguez M.D."/>
            <person name="Jenkins J."/>
            <person name="Jones B.M."/>
            <person name="Lawson T."/>
            <person name="Leese F."/>
            <person name="Lindquist E."/>
            <person name="Lobanov A."/>
            <person name="Lomsadze A."/>
            <person name="Malik S.B."/>
            <person name="Marsh M.E."/>
            <person name="Mackinder L."/>
            <person name="Mock T."/>
            <person name="Mueller-Roeber B."/>
            <person name="Pagarete A."/>
            <person name="Parker M."/>
            <person name="Probert I."/>
            <person name="Quesneville H."/>
            <person name="Raines C."/>
            <person name="Rensing S.A."/>
            <person name="Riano-Pachon D.M."/>
            <person name="Richier S."/>
            <person name="Rokitta S."/>
            <person name="Shiraiwa Y."/>
            <person name="Soanes D.M."/>
            <person name="van der Giezen M."/>
            <person name="Wahlund T.M."/>
            <person name="Williams B."/>
            <person name="Wilson W."/>
            <person name="Wolfe G."/>
            <person name="Wurch L.L."/>
        </authorList>
    </citation>
    <scope>NUCLEOTIDE SEQUENCE</scope>
</reference>
<sequence>MSVLFLPVTKEDLAAYALEGLPVAEHGVDSLRAAARAAHLPDAVLDDEATLRPLLAALLVAGGAERLDRRSKGPGEAVSSALPDWLDLRPEARNYLLLVVRREREVTRTTADAANLLNKAEVVESYQVHGNRWTMRPDGRERHPALKKAMALEPASEAASTAEWLNHLGNAIEAPQLGRPWYRSTFVLLILAFAVLFVLVHLLLLARALSKVHASDPALLLLPVKAFGGAAAVGLFAVSIHKLSGGGGAS</sequence>
<dbReference type="GeneID" id="17286635"/>
<dbReference type="OMA" id="AMDEPMA"/>
<feature type="transmembrane region" description="Helical" evidence="1">
    <location>
        <begin position="218"/>
        <end position="240"/>
    </location>
</feature>
<name>A0A0D3L030_EMIH1</name>
<dbReference type="HOGENOM" id="CLU_1113039_0_0_1"/>
<keyword evidence="3" id="KW-1185">Reference proteome</keyword>
<dbReference type="PaxDb" id="2903-EOD41365"/>
<evidence type="ECO:0000313" key="3">
    <source>
        <dbReference type="Proteomes" id="UP000013827"/>
    </source>
</evidence>